<feature type="region of interest" description="Disordered" evidence="1">
    <location>
        <begin position="137"/>
        <end position="173"/>
    </location>
</feature>
<evidence type="ECO:0000256" key="1">
    <source>
        <dbReference type="SAM" id="MobiDB-lite"/>
    </source>
</evidence>
<gene>
    <name evidence="2" type="ORF">MES5069_900019</name>
</gene>
<reference evidence="2 3" key="1">
    <citation type="submission" date="2022-03" db="EMBL/GenBank/DDBJ databases">
        <authorList>
            <person name="Brunel B."/>
        </authorList>
    </citation>
    <scope>NUCLEOTIDE SEQUENCE [LARGE SCALE GENOMIC DNA]</scope>
    <source>
        <strain evidence="2">STM5069sample</strain>
    </source>
</reference>
<proteinExistence type="predicted"/>
<dbReference type="Proteomes" id="UP001153050">
    <property type="component" value="Unassembled WGS sequence"/>
</dbReference>
<keyword evidence="3" id="KW-1185">Reference proteome</keyword>
<evidence type="ECO:0000313" key="2">
    <source>
        <dbReference type="EMBL" id="CAH2409618.1"/>
    </source>
</evidence>
<protein>
    <submittedName>
        <fullName evidence="2">Uncharacterized protein</fullName>
    </submittedName>
</protein>
<dbReference type="EMBL" id="CAKXZT010000191">
    <property type="protein sequence ID" value="CAH2409618.1"/>
    <property type="molecule type" value="Genomic_DNA"/>
</dbReference>
<comment type="caution">
    <text evidence="2">The sequence shown here is derived from an EMBL/GenBank/DDBJ whole genome shotgun (WGS) entry which is preliminary data.</text>
</comment>
<name>A0ABM9EJP9_9HYPH</name>
<evidence type="ECO:0000313" key="3">
    <source>
        <dbReference type="Proteomes" id="UP001153050"/>
    </source>
</evidence>
<sequence length="173" mass="18054">MLPMACDAIEHWDPPNEGVRRGEAMSPAMGHASCTAHFSADHNDLSSAGAAANAGNSESDATSYFVDALFRSTDPSELAAPGAEGDAAAAAQASRILTTSAASAGLHFPPRSLVIVQCSNDIAARALHRLPSAGRIAASPTIDRHGRDRRAHHRPAGGQGPSERTDRRGIRRD</sequence>
<accession>A0ABM9EJP9</accession>
<organism evidence="2 3">
    <name type="scientific">Mesorhizobium escarrei</name>
    <dbReference type="NCBI Taxonomy" id="666018"/>
    <lineage>
        <taxon>Bacteria</taxon>
        <taxon>Pseudomonadati</taxon>
        <taxon>Pseudomonadota</taxon>
        <taxon>Alphaproteobacteria</taxon>
        <taxon>Hyphomicrobiales</taxon>
        <taxon>Phyllobacteriaceae</taxon>
        <taxon>Mesorhizobium</taxon>
    </lineage>
</organism>
<feature type="compositionally biased region" description="Basic and acidic residues" evidence="1">
    <location>
        <begin position="163"/>
        <end position="173"/>
    </location>
</feature>